<evidence type="ECO:0000313" key="3">
    <source>
        <dbReference type="EMBL" id="NVN39812.1"/>
    </source>
</evidence>
<evidence type="ECO:0000256" key="1">
    <source>
        <dbReference type="SAM" id="MobiDB-lite"/>
    </source>
</evidence>
<evidence type="ECO:0000313" key="4">
    <source>
        <dbReference type="Proteomes" id="UP000585665"/>
    </source>
</evidence>
<evidence type="ECO:0000256" key="2">
    <source>
        <dbReference type="SAM" id="SignalP"/>
    </source>
</evidence>
<gene>
    <name evidence="3" type="ORF">HUK82_04425</name>
</gene>
<name>A0A850PCY2_9PROT</name>
<protein>
    <submittedName>
        <fullName evidence="3">Uncharacterized protein</fullName>
    </submittedName>
</protein>
<keyword evidence="4" id="KW-1185">Reference proteome</keyword>
<keyword evidence="2" id="KW-0732">Signal</keyword>
<sequence>MTDGVPQGMRRERNVIMTSRFQFALVAGAMLAAGPVVAATHHHGHHDKSAMPSAQASQTDALNDKSLADARASMTPPPQPAAITTGTSLNTAPTTAAGTGMTAPAAASAPMQPSASDMNAPAPQPQ</sequence>
<feature type="signal peptide" evidence="2">
    <location>
        <begin position="1"/>
        <end position="38"/>
    </location>
</feature>
<comment type="caution">
    <text evidence="3">The sequence shown here is derived from an EMBL/GenBank/DDBJ whole genome shotgun (WGS) entry which is preliminary data.</text>
</comment>
<dbReference type="AlphaFoldDB" id="A0A850PCY2"/>
<dbReference type="RefSeq" id="WP_176612796.1">
    <property type="nucleotide sequence ID" value="NZ_JABXXR010000017.1"/>
</dbReference>
<reference evidence="3 4" key="1">
    <citation type="submission" date="2020-06" db="EMBL/GenBank/DDBJ databases">
        <title>Description of novel acetic acid bacteria.</title>
        <authorList>
            <person name="Sombolestani A."/>
        </authorList>
    </citation>
    <scope>NUCLEOTIDE SEQUENCE [LARGE SCALE GENOMIC DNA]</scope>
    <source>
        <strain evidence="3 4">LMG 27010</strain>
    </source>
</reference>
<accession>A0A850PCY2</accession>
<feature type="compositionally biased region" description="Low complexity" evidence="1">
    <location>
        <begin position="91"/>
        <end position="115"/>
    </location>
</feature>
<feature type="compositionally biased region" description="Polar residues" evidence="1">
    <location>
        <begin position="52"/>
        <end position="61"/>
    </location>
</feature>
<feature type="region of interest" description="Disordered" evidence="1">
    <location>
        <begin position="38"/>
        <end position="126"/>
    </location>
</feature>
<proteinExistence type="predicted"/>
<organism evidence="3 4">
    <name type="scientific">Ameyamaea chiangmaiensis</name>
    <dbReference type="NCBI Taxonomy" id="442969"/>
    <lineage>
        <taxon>Bacteria</taxon>
        <taxon>Pseudomonadati</taxon>
        <taxon>Pseudomonadota</taxon>
        <taxon>Alphaproteobacteria</taxon>
        <taxon>Acetobacterales</taxon>
        <taxon>Acetobacteraceae</taxon>
        <taxon>Ameyamaea</taxon>
    </lineage>
</organism>
<dbReference type="Proteomes" id="UP000585665">
    <property type="component" value="Unassembled WGS sequence"/>
</dbReference>
<dbReference type="EMBL" id="JABXXR010000017">
    <property type="protein sequence ID" value="NVN39812.1"/>
    <property type="molecule type" value="Genomic_DNA"/>
</dbReference>
<feature type="chain" id="PRO_5032830116" evidence="2">
    <location>
        <begin position="39"/>
        <end position="126"/>
    </location>
</feature>